<gene>
    <name evidence="4" type="ORF">FAZ78_23480</name>
</gene>
<organism evidence="4 5">
    <name type="scientific">Cereibacter changlensis</name>
    <dbReference type="NCBI Taxonomy" id="402884"/>
    <lineage>
        <taxon>Bacteria</taxon>
        <taxon>Pseudomonadati</taxon>
        <taxon>Pseudomonadota</taxon>
        <taxon>Alphaproteobacteria</taxon>
        <taxon>Rhodobacterales</taxon>
        <taxon>Paracoccaceae</taxon>
        <taxon>Cereibacter</taxon>
    </lineage>
</organism>
<dbReference type="Gene3D" id="1.10.357.10">
    <property type="entry name" value="Tetracycline Repressor, domain 2"/>
    <property type="match status" value="1"/>
</dbReference>
<name>A0A4U0YWG8_9RHOB</name>
<evidence type="ECO:0000313" key="4">
    <source>
        <dbReference type="EMBL" id="TKA94231.1"/>
    </source>
</evidence>
<dbReference type="InterPro" id="IPR009057">
    <property type="entry name" value="Homeodomain-like_sf"/>
</dbReference>
<dbReference type="GO" id="GO:0003700">
    <property type="term" value="F:DNA-binding transcription factor activity"/>
    <property type="evidence" value="ECO:0007669"/>
    <property type="project" value="TreeGrafter"/>
</dbReference>
<dbReference type="PANTHER" id="PTHR30055">
    <property type="entry name" value="HTH-TYPE TRANSCRIPTIONAL REGULATOR RUTR"/>
    <property type="match status" value="1"/>
</dbReference>
<dbReference type="GO" id="GO:0000976">
    <property type="term" value="F:transcription cis-regulatory region binding"/>
    <property type="evidence" value="ECO:0007669"/>
    <property type="project" value="TreeGrafter"/>
</dbReference>
<proteinExistence type="predicted"/>
<reference evidence="4 5" key="1">
    <citation type="submission" date="2019-04" db="EMBL/GenBank/DDBJ databases">
        <title>Crypto-aerobic microbial life in anoxic (sulfidic) marine sediments.</title>
        <authorList>
            <person name="Bhattacharya S."/>
            <person name="Roy C."/>
            <person name="Mondal N."/>
            <person name="Sarkar J."/>
            <person name="Mandal S."/>
            <person name="Rameez M.J."/>
            <person name="Ghosh W."/>
        </authorList>
    </citation>
    <scope>NUCLEOTIDE SEQUENCE [LARGE SCALE GENOMIC DNA]</scope>
    <source>
        <strain evidence="4 5">SBBC</strain>
    </source>
</reference>
<dbReference type="PANTHER" id="PTHR30055:SF226">
    <property type="entry name" value="HTH-TYPE TRANSCRIPTIONAL REGULATOR PKSA"/>
    <property type="match status" value="1"/>
</dbReference>
<dbReference type="SUPFAM" id="SSF46689">
    <property type="entry name" value="Homeodomain-like"/>
    <property type="match status" value="1"/>
</dbReference>
<dbReference type="PRINTS" id="PR00455">
    <property type="entry name" value="HTHTETR"/>
</dbReference>
<evidence type="ECO:0000256" key="2">
    <source>
        <dbReference type="PROSITE-ProRule" id="PRU00335"/>
    </source>
</evidence>
<keyword evidence="1 2" id="KW-0238">DNA-binding</keyword>
<dbReference type="PROSITE" id="PS50977">
    <property type="entry name" value="HTH_TETR_2"/>
    <property type="match status" value="1"/>
</dbReference>
<sequence length="199" mass="21579">MRKIPKQARARQLVEDVIEAAARILEVSGAEALTTNLIAEVAGVSPGSVYQYFSDKQSIISALIEREAHDFIRVSQGAIKGRSGVEAMIAFATALTLHRLQRPKLTLQLILLDPTLTESVESAKINEQIYNLLVDLVKASSALPDAKASVAVMDMMGIMRGMMLSEFLNHGSGDDLPGRIVDAIAGYWSRRVQTLAGSE</sequence>
<evidence type="ECO:0000259" key="3">
    <source>
        <dbReference type="PROSITE" id="PS50977"/>
    </source>
</evidence>
<dbReference type="InterPro" id="IPR050109">
    <property type="entry name" value="HTH-type_TetR-like_transc_reg"/>
</dbReference>
<dbReference type="Pfam" id="PF00440">
    <property type="entry name" value="TetR_N"/>
    <property type="match status" value="1"/>
</dbReference>
<accession>A0A4U0YWG8</accession>
<dbReference type="InterPro" id="IPR001647">
    <property type="entry name" value="HTH_TetR"/>
</dbReference>
<dbReference type="EMBL" id="SWAU01000414">
    <property type="protein sequence ID" value="TKA94231.1"/>
    <property type="molecule type" value="Genomic_DNA"/>
</dbReference>
<comment type="caution">
    <text evidence="4">The sequence shown here is derived from an EMBL/GenBank/DDBJ whole genome shotgun (WGS) entry which is preliminary data.</text>
</comment>
<evidence type="ECO:0000313" key="5">
    <source>
        <dbReference type="Proteomes" id="UP000306340"/>
    </source>
</evidence>
<dbReference type="Proteomes" id="UP000306340">
    <property type="component" value="Unassembled WGS sequence"/>
</dbReference>
<protein>
    <submittedName>
        <fullName evidence="4">TetR/AcrR family transcriptional regulator</fullName>
    </submittedName>
</protein>
<dbReference type="AlphaFoldDB" id="A0A4U0YWG8"/>
<feature type="domain" description="HTH tetR-type" evidence="3">
    <location>
        <begin position="11"/>
        <end position="71"/>
    </location>
</feature>
<feature type="DNA-binding region" description="H-T-H motif" evidence="2">
    <location>
        <begin position="34"/>
        <end position="53"/>
    </location>
</feature>
<evidence type="ECO:0000256" key="1">
    <source>
        <dbReference type="ARBA" id="ARBA00023125"/>
    </source>
</evidence>